<sequence>MKTTSNNLSDAEAIRDDLRLLRKRIADLHDRRSFDDVDILLSVAESHADQRLATLRRTGG</sequence>
<accession>A0A380WPB8</accession>
<dbReference type="EMBL" id="UFSM01000001">
    <property type="protein sequence ID" value="SUU90797.1"/>
    <property type="molecule type" value="Genomic_DNA"/>
</dbReference>
<dbReference type="AlphaFoldDB" id="A0A380WPB8"/>
<name>A0A380WPB8_AMIAI</name>
<organism evidence="1 2">
    <name type="scientific">Aminobacter aminovorans</name>
    <name type="common">Chelatobacter heintzii</name>
    <dbReference type="NCBI Taxonomy" id="83263"/>
    <lineage>
        <taxon>Bacteria</taxon>
        <taxon>Pseudomonadati</taxon>
        <taxon>Pseudomonadota</taxon>
        <taxon>Alphaproteobacteria</taxon>
        <taxon>Hyphomicrobiales</taxon>
        <taxon>Phyllobacteriaceae</taxon>
        <taxon>Aminobacter</taxon>
    </lineage>
</organism>
<dbReference type="RefSeq" id="WP_115732751.1">
    <property type="nucleotide sequence ID" value="NZ_BAAAVY010000037.1"/>
</dbReference>
<reference evidence="1 2" key="1">
    <citation type="submission" date="2018-06" db="EMBL/GenBank/DDBJ databases">
        <authorList>
            <consortium name="Pathogen Informatics"/>
            <person name="Doyle S."/>
        </authorList>
    </citation>
    <scope>NUCLEOTIDE SEQUENCE [LARGE SCALE GENOMIC DNA]</scope>
    <source>
        <strain evidence="1 2">NCTC10684</strain>
    </source>
</reference>
<dbReference type="Proteomes" id="UP000254701">
    <property type="component" value="Unassembled WGS sequence"/>
</dbReference>
<gene>
    <name evidence="1" type="ORF">NCTC10684_04055</name>
</gene>
<proteinExistence type="predicted"/>
<protein>
    <submittedName>
        <fullName evidence="1">Uncharacterized protein</fullName>
    </submittedName>
</protein>
<evidence type="ECO:0000313" key="2">
    <source>
        <dbReference type="Proteomes" id="UP000254701"/>
    </source>
</evidence>
<evidence type="ECO:0000313" key="1">
    <source>
        <dbReference type="EMBL" id="SUU90797.1"/>
    </source>
</evidence>